<gene>
    <name evidence="7" type="ORF">J0S82_012749</name>
</gene>
<accession>A0A8J6A367</accession>
<sequence>VRVRGRSQAGSGVQVPGPGTQILLGSRKVELGAAGGPGRGLARRRGGRGRRVGVRRCAMRVHLGALAGAAALTGALSFVLLAAAIGTDFWYIIDTERLERGGPGTQDQVGGANLSQLEPLSSHSGLWRTCRVRSPCAPLMNPFWQENVTVSASGRQLLSESREAMHGTFVILLPLSLILMVFGGMTGFLSFVLRASLLLLLTGTLFLFGALVTLAGISVYIAYSAAAFREALCLLEEKALLDQVDIRFGWSLALGWVSFIMEVLTGAAFLSAARVLRLRRRQDLAM</sequence>
<comment type="subcellular location">
    <subcellularLocation>
        <location evidence="1">Membrane</location>
        <topology evidence="1">Multi-pass membrane protein</topology>
    </subcellularLocation>
</comment>
<feature type="non-terminal residue" evidence="7">
    <location>
        <position position="286"/>
    </location>
</feature>
<feature type="transmembrane region" description="Helical" evidence="6">
    <location>
        <begin position="248"/>
        <end position="276"/>
    </location>
</feature>
<dbReference type="EMBL" id="JAGFMF010011768">
    <property type="protein sequence ID" value="KAG8513438.1"/>
    <property type="molecule type" value="Genomic_DNA"/>
</dbReference>
<keyword evidence="8" id="KW-1185">Reference proteome</keyword>
<reference evidence="7" key="1">
    <citation type="journal article" date="2021" name="Evol. Appl.">
        <title>The genome of the Pyrenean desman and the effects of bottlenecks and inbreeding on the genomic landscape of an endangered species.</title>
        <authorList>
            <person name="Escoda L."/>
            <person name="Castresana J."/>
        </authorList>
    </citation>
    <scope>NUCLEOTIDE SEQUENCE</scope>
    <source>
        <strain evidence="7">IBE-C5619</strain>
    </source>
</reference>
<feature type="transmembrane region" description="Helical" evidence="6">
    <location>
        <begin position="169"/>
        <end position="193"/>
    </location>
</feature>
<protein>
    <submittedName>
        <fullName evidence="7">Transmembrane protein 114</fullName>
    </submittedName>
</protein>
<dbReference type="Pfam" id="PF13903">
    <property type="entry name" value="Claudin_2"/>
    <property type="match status" value="1"/>
</dbReference>
<keyword evidence="5" id="KW-0325">Glycoprotein</keyword>
<dbReference type="InterPro" id="IPR004031">
    <property type="entry name" value="PMP22/EMP/MP20/Claudin"/>
</dbReference>
<dbReference type="PRINTS" id="PR01077">
    <property type="entry name" value="CLAUDIN"/>
</dbReference>
<keyword evidence="2 6" id="KW-0812">Transmembrane</keyword>
<name>A0A8J6A367_GALPY</name>
<dbReference type="AlphaFoldDB" id="A0A8J6A367"/>
<feature type="transmembrane region" description="Helical" evidence="6">
    <location>
        <begin position="205"/>
        <end position="228"/>
    </location>
</feature>
<evidence type="ECO:0000256" key="5">
    <source>
        <dbReference type="ARBA" id="ARBA00023180"/>
    </source>
</evidence>
<comment type="caution">
    <text evidence="7">The sequence shown here is derived from an EMBL/GenBank/DDBJ whole genome shotgun (WGS) entry which is preliminary data.</text>
</comment>
<feature type="transmembrane region" description="Helical" evidence="6">
    <location>
        <begin position="65"/>
        <end position="93"/>
    </location>
</feature>
<evidence type="ECO:0000313" key="8">
    <source>
        <dbReference type="Proteomes" id="UP000700334"/>
    </source>
</evidence>
<dbReference type="GO" id="GO:0016324">
    <property type="term" value="C:apical plasma membrane"/>
    <property type="evidence" value="ECO:0007669"/>
    <property type="project" value="TreeGrafter"/>
</dbReference>
<dbReference type="Gene3D" id="1.20.140.150">
    <property type="match status" value="1"/>
</dbReference>
<dbReference type="FunFam" id="1.20.140.150:FF:000021">
    <property type="entry name" value="Transmembrane protein 114"/>
    <property type="match status" value="1"/>
</dbReference>
<proteinExistence type="predicted"/>
<evidence type="ECO:0000256" key="3">
    <source>
        <dbReference type="ARBA" id="ARBA00022989"/>
    </source>
</evidence>
<organism evidence="7 8">
    <name type="scientific">Galemys pyrenaicus</name>
    <name type="common">Iberian desman</name>
    <name type="synonym">Pyrenean desman</name>
    <dbReference type="NCBI Taxonomy" id="202257"/>
    <lineage>
        <taxon>Eukaryota</taxon>
        <taxon>Metazoa</taxon>
        <taxon>Chordata</taxon>
        <taxon>Craniata</taxon>
        <taxon>Vertebrata</taxon>
        <taxon>Euteleostomi</taxon>
        <taxon>Mammalia</taxon>
        <taxon>Eutheria</taxon>
        <taxon>Laurasiatheria</taxon>
        <taxon>Eulipotyphla</taxon>
        <taxon>Talpidae</taxon>
        <taxon>Galemys</taxon>
    </lineage>
</organism>
<evidence type="ECO:0000313" key="7">
    <source>
        <dbReference type="EMBL" id="KAG8513438.1"/>
    </source>
</evidence>
<dbReference type="PANTHER" id="PTHR20516">
    <property type="entry name" value="TRANSMEMBRANE PROTEIN 114/235 FAMILY MEMBER"/>
    <property type="match status" value="1"/>
</dbReference>
<keyword evidence="3 6" id="KW-1133">Transmembrane helix</keyword>
<dbReference type="PANTHER" id="PTHR20516:SF2">
    <property type="entry name" value="TRANSMEMBRANE PROTEIN 114"/>
    <property type="match status" value="1"/>
</dbReference>
<evidence type="ECO:0000256" key="2">
    <source>
        <dbReference type="ARBA" id="ARBA00022692"/>
    </source>
</evidence>
<dbReference type="InterPro" id="IPR039951">
    <property type="entry name" value="TMEM114/TMEM235"/>
</dbReference>
<evidence type="ECO:0000256" key="6">
    <source>
        <dbReference type="SAM" id="Phobius"/>
    </source>
</evidence>
<evidence type="ECO:0000256" key="4">
    <source>
        <dbReference type="ARBA" id="ARBA00023136"/>
    </source>
</evidence>
<dbReference type="OrthoDB" id="9626630at2759"/>
<keyword evidence="4 6" id="KW-0472">Membrane</keyword>
<dbReference type="Proteomes" id="UP000700334">
    <property type="component" value="Unassembled WGS sequence"/>
</dbReference>
<evidence type="ECO:0000256" key="1">
    <source>
        <dbReference type="ARBA" id="ARBA00004141"/>
    </source>
</evidence>